<reference evidence="1 2" key="1">
    <citation type="submission" date="2023-07" db="EMBL/GenBank/DDBJ databases">
        <title>Bacillus lucianemedeirus sp. nov, a new species isolated from an immunobiological production facility.</title>
        <authorList>
            <person name="Costa L.V."/>
            <person name="Miranda R.V.S.L."/>
            <person name="Brandao M.L.L."/>
            <person name="Reis C.M.F."/>
            <person name="Frazao A.M."/>
            <person name="Cruz F.V."/>
            <person name="Baio P.V.P."/>
            <person name="Veras J.F.C."/>
            <person name="Ramos J.N."/>
            <person name="Vieira V."/>
        </authorList>
    </citation>
    <scope>NUCLEOTIDE SEQUENCE [LARGE SCALE GENOMIC DNA]</scope>
    <source>
        <strain evidence="1 2">B190/17</strain>
    </source>
</reference>
<dbReference type="Proteomes" id="UP001619911">
    <property type="component" value="Unassembled WGS sequence"/>
</dbReference>
<evidence type="ECO:0000313" key="2">
    <source>
        <dbReference type="Proteomes" id="UP001619911"/>
    </source>
</evidence>
<sequence>PITKSVGACTAPTGKCSLTKEVRSLTSLVEGYLTRGARRRSWKSEKQHQMALDCRLLETYYPVLKEQFFQLYTVWWR</sequence>
<organism evidence="1 2">
    <name type="scientific">Bacillus lumedeiriae</name>
    <dbReference type="NCBI Taxonomy" id="3058829"/>
    <lineage>
        <taxon>Bacteria</taxon>
        <taxon>Bacillati</taxon>
        <taxon>Bacillota</taxon>
        <taxon>Bacilli</taxon>
        <taxon>Bacillales</taxon>
        <taxon>Bacillaceae</taxon>
        <taxon>Bacillus</taxon>
    </lineage>
</organism>
<feature type="non-terminal residue" evidence="1">
    <location>
        <position position="1"/>
    </location>
</feature>
<gene>
    <name evidence="1" type="ORF">QYG89_17165</name>
</gene>
<name>A0ABW8IE65_9BACI</name>
<dbReference type="EMBL" id="JAUIYO010000070">
    <property type="protein sequence ID" value="MFK2827305.1"/>
    <property type="molecule type" value="Genomic_DNA"/>
</dbReference>
<keyword evidence="2" id="KW-1185">Reference proteome</keyword>
<evidence type="ECO:0008006" key="3">
    <source>
        <dbReference type="Google" id="ProtNLM"/>
    </source>
</evidence>
<protein>
    <recommendedName>
        <fullName evidence="3">Transposase</fullName>
    </recommendedName>
</protein>
<accession>A0ABW8IE65</accession>
<comment type="caution">
    <text evidence="1">The sequence shown here is derived from an EMBL/GenBank/DDBJ whole genome shotgun (WGS) entry which is preliminary data.</text>
</comment>
<proteinExistence type="predicted"/>
<dbReference type="RefSeq" id="WP_404319429.1">
    <property type="nucleotide sequence ID" value="NZ_JAUIYO010000070.1"/>
</dbReference>
<evidence type="ECO:0000313" key="1">
    <source>
        <dbReference type="EMBL" id="MFK2827305.1"/>
    </source>
</evidence>